<gene>
    <name evidence="4" type="ORF">TthAA11_06960</name>
</gene>
<reference evidence="4" key="1">
    <citation type="submission" date="2021-07" db="EMBL/GenBank/DDBJ databases">
        <title>Complete genome sequences of four Thermus thermophilus strains isolated from Arima Hot Spring in Japan.</title>
        <authorList>
            <person name="Tomariguchi N."/>
            <person name="Ueno Y."/>
            <person name="Miyazaki K."/>
        </authorList>
    </citation>
    <scope>NUCLEOTIDE SEQUENCE</scope>
    <source>
        <strain evidence="4">AA1-1</strain>
    </source>
</reference>
<keyword evidence="1 4" id="KW-0808">Transferase</keyword>
<dbReference type="EMBL" id="AP024926">
    <property type="protein sequence ID" value="BCZ86514.1"/>
    <property type="molecule type" value="Genomic_DNA"/>
</dbReference>
<evidence type="ECO:0000313" key="5">
    <source>
        <dbReference type="Proteomes" id="UP000825379"/>
    </source>
</evidence>
<dbReference type="FunFam" id="3.40.50.2000:FF:000119">
    <property type="entry name" value="Glycosyl transferase group 1"/>
    <property type="match status" value="1"/>
</dbReference>
<dbReference type="Pfam" id="PF13439">
    <property type="entry name" value="Glyco_transf_4"/>
    <property type="match status" value="1"/>
</dbReference>
<evidence type="ECO:0000313" key="4">
    <source>
        <dbReference type="EMBL" id="BCZ86514.1"/>
    </source>
</evidence>
<dbReference type="Pfam" id="PF00534">
    <property type="entry name" value="Glycos_transf_1"/>
    <property type="match status" value="1"/>
</dbReference>
<name>A0AAD1NXQ2_THETH</name>
<dbReference type="CDD" id="cd03809">
    <property type="entry name" value="GT4_MtfB-like"/>
    <property type="match status" value="1"/>
</dbReference>
<dbReference type="GO" id="GO:0016757">
    <property type="term" value="F:glycosyltransferase activity"/>
    <property type="evidence" value="ECO:0007669"/>
    <property type="project" value="InterPro"/>
</dbReference>
<dbReference type="PANTHER" id="PTHR46401:SF2">
    <property type="entry name" value="GLYCOSYLTRANSFERASE WBBK-RELATED"/>
    <property type="match status" value="1"/>
</dbReference>
<dbReference type="Proteomes" id="UP000825379">
    <property type="component" value="Chromosome"/>
</dbReference>
<organism evidence="4 5">
    <name type="scientific">Thermus thermophilus</name>
    <dbReference type="NCBI Taxonomy" id="274"/>
    <lineage>
        <taxon>Bacteria</taxon>
        <taxon>Thermotogati</taxon>
        <taxon>Deinococcota</taxon>
        <taxon>Deinococci</taxon>
        <taxon>Thermales</taxon>
        <taxon>Thermaceae</taxon>
        <taxon>Thermus</taxon>
    </lineage>
</organism>
<dbReference type="RefSeq" id="WP_223966223.1">
    <property type="nucleotide sequence ID" value="NZ_AP024926.1"/>
</dbReference>
<proteinExistence type="predicted"/>
<accession>A0AAD1NXQ2</accession>
<feature type="domain" description="Glycosyltransferase subfamily 4-like N-terminal" evidence="3">
    <location>
        <begin position="16"/>
        <end position="143"/>
    </location>
</feature>
<evidence type="ECO:0000256" key="1">
    <source>
        <dbReference type="ARBA" id="ARBA00022679"/>
    </source>
</evidence>
<evidence type="ECO:0000259" key="2">
    <source>
        <dbReference type="Pfam" id="PF00534"/>
    </source>
</evidence>
<sequence>MILADTRWIGLHGIGRFAREVIARLPHVSPLPGSLSLLHPFEALWLSTLLLRMRPRVYFSPGFNPPLWSPVPLVFTIHDLIHLRFPEETNPRKRAYYRFVVRPATARAYRVLTVSEFSKREILEWAGLPEEKVVVVGNGVGPEFSPQGKRYEPGYPYVFYVGNTKPHKNFNRLLEAFARSGLLGEVRLVCTGTPSARVRGLIQELGLEKHVVFAGTIPDELLPAYYRGALALIFPSLYEGFGLPALEAMACGTPVVTSSVTSLPEVVGDAAVLVDPYDVESIAWGVRRVVEDSSLREELRRKGLKRAKQFSWDKTAELTWQVLQEAAQEG</sequence>
<dbReference type="GO" id="GO:0009103">
    <property type="term" value="P:lipopolysaccharide biosynthetic process"/>
    <property type="evidence" value="ECO:0007669"/>
    <property type="project" value="TreeGrafter"/>
</dbReference>
<dbReference type="AlphaFoldDB" id="A0AAD1NXQ2"/>
<dbReference type="PANTHER" id="PTHR46401">
    <property type="entry name" value="GLYCOSYLTRANSFERASE WBBK-RELATED"/>
    <property type="match status" value="1"/>
</dbReference>
<dbReference type="SUPFAM" id="SSF53756">
    <property type="entry name" value="UDP-Glycosyltransferase/glycogen phosphorylase"/>
    <property type="match status" value="1"/>
</dbReference>
<evidence type="ECO:0000259" key="3">
    <source>
        <dbReference type="Pfam" id="PF13439"/>
    </source>
</evidence>
<dbReference type="Gene3D" id="3.40.50.2000">
    <property type="entry name" value="Glycogen Phosphorylase B"/>
    <property type="match status" value="2"/>
</dbReference>
<feature type="domain" description="Glycosyl transferase family 1" evidence="2">
    <location>
        <begin position="153"/>
        <end position="305"/>
    </location>
</feature>
<dbReference type="InterPro" id="IPR001296">
    <property type="entry name" value="Glyco_trans_1"/>
</dbReference>
<protein>
    <submittedName>
        <fullName evidence="4">Glycosyl transferase family 1</fullName>
    </submittedName>
</protein>
<dbReference type="InterPro" id="IPR028098">
    <property type="entry name" value="Glyco_trans_4-like_N"/>
</dbReference>